<evidence type="ECO:0000256" key="3">
    <source>
        <dbReference type="ARBA" id="ARBA00022989"/>
    </source>
</evidence>
<organism evidence="8 9">
    <name type="scientific">Ophiobolus disseminans</name>
    <dbReference type="NCBI Taxonomy" id="1469910"/>
    <lineage>
        <taxon>Eukaryota</taxon>
        <taxon>Fungi</taxon>
        <taxon>Dikarya</taxon>
        <taxon>Ascomycota</taxon>
        <taxon>Pezizomycotina</taxon>
        <taxon>Dothideomycetes</taxon>
        <taxon>Pleosporomycetidae</taxon>
        <taxon>Pleosporales</taxon>
        <taxon>Pleosporineae</taxon>
        <taxon>Phaeosphaeriaceae</taxon>
        <taxon>Ophiobolus</taxon>
    </lineage>
</organism>
<evidence type="ECO:0000256" key="2">
    <source>
        <dbReference type="ARBA" id="ARBA00022692"/>
    </source>
</evidence>
<accession>A0A6A7A165</accession>
<keyword evidence="2" id="KW-0812">Transmembrane</keyword>
<protein>
    <recommendedName>
        <fullName evidence="7">LicD/FKTN/FKRP nucleotidyltransferase domain-containing protein</fullName>
    </recommendedName>
</protein>
<dbReference type="InterPro" id="IPR009644">
    <property type="entry name" value="FKTN/MNN4/W02B3.4-1"/>
</dbReference>
<keyword evidence="3" id="KW-1133">Transmembrane helix</keyword>
<gene>
    <name evidence="8" type="ORF">CC86DRAFT_467208</name>
</gene>
<keyword evidence="4" id="KW-0472">Membrane</keyword>
<evidence type="ECO:0000256" key="6">
    <source>
        <dbReference type="SAM" id="SignalP"/>
    </source>
</evidence>
<name>A0A6A7A165_9PLEO</name>
<dbReference type="PANTHER" id="PTHR15407">
    <property type="entry name" value="FUKUTIN-RELATED"/>
    <property type="match status" value="1"/>
</dbReference>
<dbReference type="InterPro" id="IPR007074">
    <property type="entry name" value="LicD/FKTN/FKRP_NTP_transf"/>
</dbReference>
<evidence type="ECO:0000256" key="4">
    <source>
        <dbReference type="ARBA" id="ARBA00023136"/>
    </source>
</evidence>
<feature type="chain" id="PRO_5025459817" description="LicD/FKTN/FKRP nucleotidyltransferase domain-containing protein" evidence="6">
    <location>
        <begin position="22"/>
        <end position="303"/>
    </location>
</feature>
<feature type="domain" description="LicD/FKTN/FKRP nucleotidyltransferase" evidence="7">
    <location>
        <begin position="96"/>
        <end position="201"/>
    </location>
</feature>
<dbReference type="OrthoDB" id="444255at2759"/>
<evidence type="ECO:0000259" key="7">
    <source>
        <dbReference type="Pfam" id="PF04991"/>
    </source>
</evidence>
<dbReference type="AlphaFoldDB" id="A0A6A7A165"/>
<dbReference type="PANTHER" id="PTHR15407:SF28">
    <property type="entry name" value="RIBITOL-5-PHOSPHATE TRANSFERASE FKTN"/>
    <property type="match status" value="1"/>
</dbReference>
<dbReference type="Proteomes" id="UP000799424">
    <property type="component" value="Unassembled WGS sequence"/>
</dbReference>
<evidence type="ECO:0000256" key="5">
    <source>
        <dbReference type="SAM" id="MobiDB-lite"/>
    </source>
</evidence>
<comment type="subcellular location">
    <subcellularLocation>
        <location evidence="1">Membrane</location>
        <topology evidence="1">Single-pass membrane protein</topology>
    </subcellularLocation>
</comment>
<evidence type="ECO:0000256" key="1">
    <source>
        <dbReference type="ARBA" id="ARBA00004167"/>
    </source>
</evidence>
<feature type="signal peptide" evidence="6">
    <location>
        <begin position="1"/>
        <end position="21"/>
    </location>
</feature>
<reference evidence="8" key="1">
    <citation type="journal article" date="2020" name="Stud. Mycol.">
        <title>101 Dothideomycetes genomes: a test case for predicting lifestyles and emergence of pathogens.</title>
        <authorList>
            <person name="Haridas S."/>
            <person name="Albert R."/>
            <person name="Binder M."/>
            <person name="Bloem J."/>
            <person name="Labutti K."/>
            <person name="Salamov A."/>
            <person name="Andreopoulos B."/>
            <person name="Baker S."/>
            <person name="Barry K."/>
            <person name="Bills G."/>
            <person name="Bluhm B."/>
            <person name="Cannon C."/>
            <person name="Castanera R."/>
            <person name="Culley D."/>
            <person name="Daum C."/>
            <person name="Ezra D."/>
            <person name="Gonzalez J."/>
            <person name="Henrissat B."/>
            <person name="Kuo A."/>
            <person name="Liang C."/>
            <person name="Lipzen A."/>
            <person name="Lutzoni F."/>
            <person name="Magnuson J."/>
            <person name="Mondo S."/>
            <person name="Nolan M."/>
            <person name="Ohm R."/>
            <person name="Pangilinan J."/>
            <person name="Park H.-J."/>
            <person name="Ramirez L."/>
            <person name="Alfaro M."/>
            <person name="Sun H."/>
            <person name="Tritt A."/>
            <person name="Yoshinaga Y."/>
            <person name="Zwiers L.-H."/>
            <person name="Turgeon B."/>
            <person name="Goodwin S."/>
            <person name="Spatafora J."/>
            <person name="Crous P."/>
            <person name="Grigoriev I."/>
        </authorList>
    </citation>
    <scope>NUCLEOTIDE SEQUENCE</scope>
    <source>
        <strain evidence="8">CBS 113818</strain>
    </source>
</reference>
<sequence>MRLSIYATIILSATLFEHCSAAPSFRPSPLGDFKSGRKYLEAVKRQDDEVLKYFHEPGNDECLGHHDRRYFHGIVTDKERSDTQTHMIRAYLEFFRKKGMDTWLAHGTLLGWWWNGKRLPWDFDLDTQVSHATLHRLGQMYNQTMYQYTSTDGSTRREFLLDVNPWIWERVRGDGMNVIDARWIDVRNGLFIDITGLSETRPDTQPGVWSCKNYHNYKTEELYPMRETRFEGAVARVPYAYDKILTDEYHHTALINTEFHGHYWDPQLKEWAKSAETLEKDEEERKMRERDRRKAVVERTKLD</sequence>
<feature type="domain" description="LicD/FKTN/FKRP nucleotidyltransferase" evidence="7">
    <location>
        <begin position="212"/>
        <end position="250"/>
    </location>
</feature>
<dbReference type="Pfam" id="PF04991">
    <property type="entry name" value="LicD"/>
    <property type="match status" value="2"/>
</dbReference>
<keyword evidence="6" id="KW-0732">Signal</keyword>
<dbReference type="EMBL" id="MU006226">
    <property type="protein sequence ID" value="KAF2826534.1"/>
    <property type="molecule type" value="Genomic_DNA"/>
</dbReference>
<evidence type="ECO:0000313" key="9">
    <source>
        <dbReference type="Proteomes" id="UP000799424"/>
    </source>
</evidence>
<feature type="region of interest" description="Disordered" evidence="5">
    <location>
        <begin position="278"/>
        <end position="303"/>
    </location>
</feature>
<evidence type="ECO:0000313" key="8">
    <source>
        <dbReference type="EMBL" id="KAF2826534.1"/>
    </source>
</evidence>
<keyword evidence="9" id="KW-1185">Reference proteome</keyword>
<dbReference type="GO" id="GO:0016020">
    <property type="term" value="C:membrane"/>
    <property type="evidence" value="ECO:0007669"/>
    <property type="project" value="UniProtKB-SubCell"/>
</dbReference>
<dbReference type="GO" id="GO:0009100">
    <property type="term" value="P:glycoprotein metabolic process"/>
    <property type="evidence" value="ECO:0007669"/>
    <property type="project" value="UniProtKB-ARBA"/>
</dbReference>
<proteinExistence type="predicted"/>